<feature type="region of interest" description="Disordered" evidence="21">
    <location>
        <begin position="1"/>
        <end position="25"/>
    </location>
</feature>
<dbReference type="InterPro" id="IPR014145">
    <property type="entry name" value="LigD_pol_dom"/>
</dbReference>
<evidence type="ECO:0000256" key="4">
    <source>
        <dbReference type="ARBA" id="ARBA00022679"/>
    </source>
</evidence>
<evidence type="ECO:0000313" key="24">
    <source>
        <dbReference type="Proteomes" id="UP000293398"/>
    </source>
</evidence>
<keyword evidence="7" id="KW-0479">Metal-binding</keyword>
<keyword evidence="3 23" id="KW-0436">Ligase</keyword>
<keyword evidence="12" id="KW-0067">ATP-binding</keyword>
<dbReference type="EC" id="6.5.1.1" evidence="2"/>
<dbReference type="GO" id="GO:0003887">
    <property type="term" value="F:DNA-directed DNA polymerase activity"/>
    <property type="evidence" value="ECO:0007669"/>
    <property type="project" value="UniProtKB-KW"/>
</dbReference>
<comment type="cofactor">
    <cofactor evidence="1">
        <name>Mn(2+)</name>
        <dbReference type="ChEBI" id="CHEBI:29035"/>
    </cofactor>
</comment>
<dbReference type="InterPro" id="IPR012340">
    <property type="entry name" value="NA-bd_OB-fold"/>
</dbReference>
<dbReference type="NCBIfam" id="TIGR02779">
    <property type="entry name" value="NHEJ_ligase_lig"/>
    <property type="match status" value="1"/>
</dbReference>
<evidence type="ECO:0000256" key="6">
    <source>
        <dbReference type="ARBA" id="ARBA00022722"/>
    </source>
</evidence>
<evidence type="ECO:0000256" key="1">
    <source>
        <dbReference type="ARBA" id="ARBA00001936"/>
    </source>
</evidence>
<evidence type="ECO:0000259" key="22">
    <source>
        <dbReference type="PROSITE" id="PS50160"/>
    </source>
</evidence>
<dbReference type="SUPFAM" id="SSF56091">
    <property type="entry name" value="DNA ligase/mRNA capping enzyme, catalytic domain"/>
    <property type="match status" value="1"/>
</dbReference>
<dbReference type="CDD" id="cd07906">
    <property type="entry name" value="Adenylation_DNA_ligase_LigD_LigC"/>
    <property type="match status" value="1"/>
</dbReference>
<evidence type="ECO:0000256" key="2">
    <source>
        <dbReference type="ARBA" id="ARBA00012727"/>
    </source>
</evidence>
<dbReference type="RefSeq" id="WP_130305129.1">
    <property type="nucleotide sequence ID" value="NZ_SHKO01000005.1"/>
</dbReference>
<dbReference type="PANTHER" id="PTHR42705:SF2">
    <property type="entry name" value="BIFUNCTIONAL NON-HOMOLOGOUS END JOINING PROTEIN LIGD"/>
    <property type="match status" value="1"/>
</dbReference>
<evidence type="ECO:0000256" key="10">
    <source>
        <dbReference type="ARBA" id="ARBA00022801"/>
    </source>
</evidence>
<evidence type="ECO:0000256" key="15">
    <source>
        <dbReference type="ARBA" id="ARBA00023172"/>
    </source>
</evidence>
<name>A0A4Q7V6N3_9BURK</name>
<feature type="domain" description="ATP-dependent DNA ligase family profile" evidence="22">
    <location>
        <begin position="354"/>
        <end position="455"/>
    </location>
</feature>
<dbReference type="NCBIfam" id="TIGR02778">
    <property type="entry name" value="ligD_pol"/>
    <property type="match status" value="1"/>
</dbReference>
<proteinExistence type="predicted"/>
<dbReference type="InterPro" id="IPR014146">
    <property type="entry name" value="LigD_ligase_dom"/>
</dbReference>
<accession>A0A4Q7V6N3</accession>
<dbReference type="Pfam" id="PF13298">
    <property type="entry name" value="LigD_N"/>
    <property type="match status" value="1"/>
</dbReference>
<dbReference type="GO" id="GO:0003677">
    <property type="term" value="F:DNA binding"/>
    <property type="evidence" value="ECO:0007669"/>
    <property type="project" value="UniProtKB-KW"/>
</dbReference>
<protein>
    <recommendedName>
        <fullName evidence="2">DNA ligase (ATP)</fullName>
        <ecNumber evidence="2">6.5.1.1</ecNumber>
    </recommendedName>
    <alternativeName>
        <fullName evidence="19">NHEJ DNA polymerase</fullName>
    </alternativeName>
</protein>
<keyword evidence="15" id="KW-0233">DNA recombination</keyword>
<keyword evidence="14" id="KW-0238">DNA-binding</keyword>
<evidence type="ECO:0000256" key="14">
    <source>
        <dbReference type="ARBA" id="ARBA00023125"/>
    </source>
</evidence>
<evidence type="ECO:0000313" key="23">
    <source>
        <dbReference type="EMBL" id="RZT91514.1"/>
    </source>
</evidence>
<evidence type="ECO:0000256" key="17">
    <source>
        <dbReference type="ARBA" id="ARBA00023211"/>
    </source>
</evidence>
<dbReference type="InterPro" id="IPR012310">
    <property type="entry name" value="DNA_ligase_ATP-dep_cent"/>
</dbReference>
<evidence type="ECO:0000256" key="18">
    <source>
        <dbReference type="ARBA" id="ARBA00023268"/>
    </source>
</evidence>
<dbReference type="AlphaFoldDB" id="A0A4Q7V6N3"/>
<dbReference type="NCBIfam" id="TIGR02777">
    <property type="entry name" value="LigD_PE_dom"/>
    <property type="match status" value="1"/>
</dbReference>
<keyword evidence="17" id="KW-0464">Manganese</keyword>
<gene>
    <name evidence="23" type="ORF">EV681_4269</name>
</gene>
<keyword evidence="24" id="KW-1185">Reference proteome</keyword>
<keyword evidence="5" id="KW-0548">Nucleotidyltransferase</keyword>
<comment type="caution">
    <text evidence="23">The sequence shown here is derived from an EMBL/GenBank/DDBJ whole genome shotgun (WGS) entry which is preliminary data.</text>
</comment>
<dbReference type="Gene3D" id="2.40.50.140">
    <property type="entry name" value="Nucleic acid-binding proteins"/>
    <property type="match status" value="1"/>
</dbReference>
<dbReference type="InterPro" id="IPR033651">
    <property type="entry name" value="PaeLigD_Pol-like"/>
</dbReference>
<dbReference type="InterPro" id="IPR052171">
    <property type="entry name" value="NHEJ_LigD"/>
</dbReference>
<evidence type="ECO:0000256" key="13">
    <source>
        <dbReference type="ARBA" id="ARBA00022932"/>
    </source>
</evidence>
<feature type="region of interest" description="Disordered" evidence="21">
    <location>
        <begin position="163"/>
        <end position="241"/>
    </location>
</feature>
<dbReference type="GO" id="GO:0005524">
    <property type="term" value="F:ATP binding"/>
    <property type="evidence" value="ECO:0007669"/>
    <property type="project" value="UniProtKB-KW"/>
</dbReference>
<keyword evidence="8" id="KW-0547">Nucleotide-binding</keyword>
<dbReference type="Gene3D" id="3.30.470.30">
    <property type="entry name" value="DNA ligase/mRNA capping enzyme"/>
    <property type="match status" value="1"/>
</dbReference>
<dbReference type="PANTHER" id="PTHR42705">
    <property type="entry name" value="BIFUNCTIONAL NON-HOMOLOGOUS END JOINING PROTEIN LIGD"/>
    <property type="match status" value="1"/>
</dbReference>
<dbReference type="Gene3D" id="3.90.920.10">
    <property type="entry name" value="DNA primase, PRIM domain"/>
    <property type="match status" value="1"/>
</dbReference>
<evidence type="ECO:0000256" key="3">
    <source>
        <dbReference type="ARBA" id="ARBA00022598"/>
    </source>
</evidence>
<dbReference type="CDD" id="cd07971">
    <property type="entry name" value="OBF_DNA_ligase_LigD"/>
    <property type="match status" value="1"/>
</dbReference>
<organism evidence="23 24">
    <name type="scientific">Advenella incenata</name>
    <dbReference type="NCBI Taxonomy" id="267800"/>
    <lineage>
        <taxon>Bacteria</taxon>
        <taxon>Pseudomonadati</taxon>
        <taxon>Pseudomonadota</taxon>
        <taxon>Betaproteobacteria</taxon>
        <taxon>Burkholderiales</taxon>
        <taxon>Alcaligenaceae</taxon>
    </lineage>
</organism>
<keyword evidence="4" id="KW-0808">Transferase</keyword>
<keyword evidence="18" id="KW-0511">Multifunctional enzyme</keyword>
<dbReference type="InterPro" id="IPR012309">
    <property type="entry name" value="DNA_ligase_ATP-dep_C"/>
</dbReference>
<dbReference type="GO" id="GO:0003910">
    <property type="term" value="F:DNA ligase (ATP) activity"/>
    <property type="evidence" value="ECO:0007669"/>
    <property type="project" value="UniProtKB-EC"/>
</dbReference>
<dbReference type="Proteomes" id="UP000293398">
    <property type="component" value="Unassembled WGS sequence"/>
</dbReference>
<keyword evidence="13" id="KW-0239">DNA-directed DNA polymerase</keyword>
<sequence>MSLADYQRKRRFDRTPEPQEDAMGGGRPIFVVQLHHASHRHYDFRLQVGGVLKSWAVPKGPSLDPSVKRLAVEVEDHPVSYANFEGDIPKGEYGGGHVKIFDSGIWSTNEEVEAQLAKGHLKFELFGDILQGGWHLIRSHRRSRQQQWLLIKQDDAFAQDREADDFVDEPAPSGTDGKRAITGKTSAGKKGAGKKSATEKTTGGNAVKDVTAKAATSKDGSKKGATKKAAAGVQPQGDPATAAWRAQLDAFKGAKRQPLQHKPFAPQLCLTADKAPVGDDWLHEVKWDGYRLLCTIVDGVPALWSRNGLDWTARLPDVARDMASLGLQQAAFDGELVVLEGVCSNFSALQATLSGQMQAPLSYLLFDLIHLEGFDLCDVPLQDRKALLQTVLQDAPSRLRYSSHLVGSGPQVFERVTAEKLEGIISKRVNAPYHAGRSRSWQKIKMELSDEFAIAGFIEPKGSRTGIGSLLLASPQGKTGWRLAGRVGTGMNDAMLRQLSATLRPVAGAEPTVTVAGVDSDLRRAKWVRPRDVVEVFYRGHSSQGLLRHTAFKTLREDKSVADLRGSQAKEEPMKKDIVHISSPDRMVYPEMQLSKQDVADYYERVMDWLLPGVAGRPLSVLRCPDGTQKVCFFQKHHTAGMDVSTVSLQEEQGGRQDYLMVRDKTDVMQLVQFNSLEFHPWGALADSPDDCDRLVFDLDPSEQVSWATVKKAARQVRDLLEQLQLQSFVRTTGGKGLHVVAPLNPPVPWEEARQFARAFAESLAGAHPDTYIATASKKQRKGLIFVDYLRNGRGATSVCSYSLRARPGAAVATPLRWEELGRVKSSDAFHIRNLPQRLARLASDPWQELTRIKQSLPDLSE</sequence>
<dbReference type="OrthoDB" id="9802472at2"/>
<keyword evidence="16" id="KW-0234">DNA repair</keyword>
<dbReference type="EMBL" id="SHKO01000005">
    <property type="protein sequence ID" value="RZT91514.1"/>
    <property type="molecule type" value="Genomic_DNA"/>
</dbReference>
<dbReference type="GO" id="GO:0006281">
    <property type="term" value="P:DNA repair"/>
    <property type="evidence" value="ECO:0007669"/>
    <property type="project" value="UniProtKB-KW"/>
</dbReference>
<reference evidence="23 24" key="1">
    <citation type="submission" date="2019-02" db="EMBL/GenBank/DDBJ databases">
        <title>Genomic Encyclopedia of Type Strains, Phase IV (KMG-IV): sequencing the most valuable type-strain genomes for metagenomic binning, comparative biology and taxonomic classification.</title>
        <authorList>
            <person name="Goeker M."/>
        </authorList>
    </citation>
    <scope>NUCLEOTIDE SEQUENCE [LARGE SCALE GENOMIC DNA]</scope>
    <source>
        <strain evidence="23 24">DSM 23814</strain>
    </source>
</reference>
<evidence type="ECO:0000256" key="5">
    <source>
        <dbReference type="ARBA" id="ARBA00022695"/>
    </source>
</evidence>
<evidence type="ECO:0000256" key="21">
    <source>
        <dbReference type="SAM" id="MobiDB-lite"/>
    </source>
</evidence>
<keyword evidence="9" id="KW-0227">DNA damage</keyword>
<dbReference type="NCBIfam" id="TIGR02776">
    <property type="entry name" value="NHEJ_ligase_prk"/>
    <property type="match status" value="1"/>
</dbReference>
<evidence type="ECO:0000256" key="11">
    <source>
        <dbReference type="ARBA" id="ARBA00022839"/>
    </source>
</evidence>
<dbReference type="SUPFAM" id="SSF50249">
    <property type="entry name" value="Nucleic acid-binding proteins"/>
    <property type="match status" value="1"/>
</dbReference>
<dbReference type="GO" id="GO:0046872">
    <property type="term" value="F:metal ion binding"/>
    <property type="evidence" value="ECO:0007669"/>
    <property type="project" value="UniProtKB-KW"/>
</dbReference>
<dbReference type="Pfam" id="PF01068">
    <property type="entry name" value="DNA_ligase_A_M"/>
    <property type="match status" value="1"/>
</dbReference>
<evidence type="ECO:0000256" key="7">
    <source>
        <dbReference type="ARBA" id="ARBA00022723"/>
    </source>
</evidence>
<keyword evidence="10" id="KW-0378">Hydrolase</keyword>
<evidence type="ECO:0000256" key="16">
    <source>
        <dbReference type="ARBA" id="ARBA00023204"/>
    </source>
</evidence>
<dbReference type="Pfam" id="PF04679">
    <property type="entry name" value="DNA_ligase_A_C"/>
    <property type="match status" value="1"/>
</dbReference>
<dbReference type="InterPro" id="IPR014144">
    <property type="entry name" value="LigD_PE_domain"/>
</dbReference>
<evidence type="ECO:0000256" key="12">
    <source>
        <dbReference type="ARBA" id="ARBA00022840"/>
    </source>
</evidence>
<dbReference type="GO" id="GO:0004527">
    <property type="term" value="F:exonuclease activity"/>
    <property type="evidence" value="ECO:0007669"/>
    <property type="project" value="UniProtKB-KW"/>
</dbReference>
<keyword evidence="11" id="KW-0269">Exonuclease</keyword>
<dbReference type="Pfam" id="PF21686">
    <property type="entry name" value="LigD_Prim-Pol"/>
    <property type="match status" value="1"/>
</dbReference>
<evidence type="ECO:0000256" key="9">
    <source>
        <dbReference type="ARBA" id="ARBA00022763"/>
    </source>
</evidence>
<dbReference type="PROSITE" id="PS50160">
    <property type="entry name" value="DNA_LIGASE_A3"/>
    <property type="match status" value="1"/>
</dbReference>
<evidence type="ECO:0000256" key="19">
    <source>
        <dbReference type="ARBA" id="ARBA00029943"/>
    </source>
</evidence>
<evidence type="ECO:0000256" key="8">
    <source>
        <dbReference type="ARBA" id="ARBA00022741"/>
    </source>
</evidence>
<comment type="catalytic activity">
    <reaction evidence="20">
        <text>ATP + (deoxyribonucleotide)n-3'-hydroxyl + 5'-phospho-(deoxyribonucleotide)m = (deoxyribonucleotide)n+m + AMP + diphosphate.</text>
        <dbReference type="EC" id="6.5.1.1"/>
    </reaction>
</comment>
<dbReference type="Gene3D" id="3.30.1490.70">
    <property type="match status" value="1"/>
</dbReference>
<dbReference type="InterPro" id="IPR014143">
    <property type="entry name" value="NHEJ_ligase_prk"/>
</dbReference>
<keyword evidence="6" id="KW-0540">Nuclease</keyword>
<dbReference type="GO" id="GO:0006310">
    <property type="term" value="P:DNA recombination"/>
    <property type="evidence" value="ECO:0007669"/>
    <property type="project" value="UniProtKB-KW"/>
</dbReference>
<evidence type="ECO:0000256" key="20">
    <source>
        <dbReference type="ARBA" id="ARBA00034003"/>
    </source>
</evidence>
<dbReference type="CDD" id="cd04862">
    <property type="entry name" value="PaeLigD_Pol_like"/>
    <property type="match status" value="1"/>
</dbReference>